<name>A0A743P7Z9_SALER</name>
<accession>A0A743P7Z9</accession>
<dbReference type="EMBL" id="DAAUQX010000099">
    <property type="protein sequence ID" value="HAF2131108.1"/>
    <property type="molecule type" value="Genomic_DNA"/>
</dbReference>
<reference evidence="1" key="2">
    <citation type="submission" date="2020-02" db="EMBL/GenBank/DDBJ databases">
        <authorList>
            <consortium name="NCBI Pathogen Detection Project"/>
        </authorList>
    </citation>
    <scope>NUCLEOTIDE SEQUENCE</scope>
    <source>
        <strain evidence="1">MA.CK_00/00001968</strain>
    </source>
</reference>
<protein>
    <submittedName>
        <fullName evidence="1">Uncharacterized protein</fullName>
    </submittedName>
</protein>
<evidence type="ECO:0000313" key="1">
    <source>
        <dbReference type="EMBL" id="HAF2131108.1"/>
    </source>
</evidence>
<proteinExistence type="predicted"/>
<organism evidence="1">
    <name type="scientific">Salmonella enterica</name>
    <name type="common">Salmonella choleraesuis</name>
    <dbReference type="NCBI Taxonomy" id="28901"/>
    <lineage>
        <taxon>Bacteria</taxon>
        <taxon>Pseudomonadati</taxon>
        <taxon>Pseudomonadota</taxon>
        <taxon>Gammaproteobacteria</taxon>
        <taxon>Enterobacterales</taxon>
        <taxon>Enterobacteriaceae</taxon>
        <taxon>Salmonella</taxon>
    </lineage>
</organism>
<comment type="caution">
    <text evidence="1">The sequence shown here is derived from an EMBL/GenBank/DDBJ whole genome shotgun (WGS) entry which is preliminary data.</text>
</comment>
<dbReference type="AlphaFoldDB" id="A0A743P7Z9"/>
<sequence length="179" mass="20713">MIKAVQSASLISTFFRKEKVMSEKKVKLLALCILCTPLACSAQDFSPEFVRHVFLNLDMTSFPNSWGPQHFPEGTTMKDILKTGGEYEIKECENKKNCTVIHFPYHIKDSTYKDDGWYNYLKIIKQKKGKVLVCFSDINGWGNYNVTEPLELKKIKGKFVVTHEYNQSIKGCDYYNDDR</sequence>
<reference evidence="1" key="1">
    <citation type="journal article" date="2018" name="Genome Biol.">
        <title>SKESA: strategic k-mer extension for scrupulous assemblies.</title>
        <authorList>
            <person name="Souvorov A."/>
            <person name="Agarwala R."/>
            <person name="Lipman D.J."/>
        </authorList>
    </citation>
    <scope>NUCLEOTIDE SEQUENCE</scope>
    <source>
        <strain evidence="1">MA.CK_00/00001968</strain>
    </source>
</reference>
<gene>
    <name evidence="1" type="ORF">G9F27_005458</name>
</gene>